<feature type="compositionally biased region" description="Basic and acidic residues" evidence="1">
    <location>
        <begin position="267"/>
        <end position="282"/>
    </location>
</feature>
<accession>A0A2A2EZI0</accession>
<dbReference type="EMBL" id="NSKD01000007">
    <property type="protein sequence ID" value="PAU78781.1"/>
    <property type="molecule type" value="Genomic_DNA"/>
</dbReference>
<feature type="compositionally biased region" description="Basic and acidic residues" evidence="1">
    <location>
        <begin position="76"/>
        <end position="93"/>
    </location>
</feature>
<keyword evidence="3" id="KW-1185">Reference proteome</keyword>
<evidence type="ECO:0008006" key="4">
    <source>
        <dbReference type="Google" id="ProtNLM"/>
    </source>
</evidence>
<protein>
    <recommendedName>
        <fullName evidence="4">SprA-related family protein</fullName>
    </recommendedName>
</protein>
<reference evidence="2 3" key="1">
    <citation type="submission" date="2017-08" db="EMBL/GenBank/DDBJ databases">
        <title>Halovibrio sewagensis sp. nov., isolated from wastewater of high salinity.</title>
        <authorList>
            <person name="Dong X."/>
            <person name="Zhang G."/>
        </authorList>
    </citation>
    <scope>NUCLEOTIDE SEQUENCE [LARGE SCALE GENOMIC DNA]</scope>
    <source>
        <strain evidence="2 3">YL5-2</strain>
    </source>
</reference>
<name>A0A2A2EZI0_9GAMM</name>
<feature type="region of interest" description="Disordered" evidence="1">
    <location>
        <begin position="1"/>
        <end position="199"/>
    </location>
</feature>
<feature type="compositionally biased region" description="Low complexity" evidence="1">
    <location>
        <begin position="11"/>
        <end position="72"/>
    </location>
</feature>
<evidence type="ECO:0000256" key="1">
    <source>
        <dbReference type="SAM" id="MobiDB-lite"/>
    </source>
</evidence>
<gene>
    <name evidence="2" type="ORF">CK501_13760</name>
</gene>
<dbReference type="Pfam" id="PF12118">
    <property type="entry name" value="SprA-related"/>
    <property type="match status" value="1"/>
</dbReference>
<feature type="compositionally biased region" description="Basic and acidic residues" evidence="1">
    <location>
        <begin position="142"/>
        <end position="155"/>
    </location>
</feature>
<proteinExistence type="predicted"/>
<evidence type="ECO:0000313" key="2">
    <source>
        <dbReference type="EMBL" id="PAU78781.1"/>
    </source>
</evidence>
<dbReference type="OrthoDB" id="9812722at2"/>
<dbReference type="Proteomes" id="UP000218896">
    <property type="component" value="Unassembled WGS sequence"/>
</dbReference>
<sequence>MSNAGGAVTRSAAPPGAAPGSAPQTSAPSNSTSPSSSRATVSPATPASPTGPSRPASPSSRGESSSSGVQVSISEQARRQSPEEGDRYARGAGEEASPQRPARPRGEAGPEPGSENRQGERRQPEQGSEGASPEQQSAVQELRGRDQEVRQHEQAHQVMGGQYAGAPTYTYQRGPDGQLYAVGGQVSIDTSPIPDDPEATISKMQTVRSAALAPAEPSPQDIRVAQEATRQLLQAQSELRSSRQEEGENDSNRGQSTPETEASASDRPGRDDARISLFRDVEELASTEAATATDPGFRATA</sequence>
<feature type="compositionally biased region" description="Polar residues" evidence="1">
    <location>
        <begin position="252"/>
        <end position="263"/>
    </location>
</feature>
<feature type="compositionally biased region" description="Low complexity" evidence="1">
    <location>
        <begin position="284"/>
        <end position="293"/>
    </location>
</feature>
<dbReference type="AlphaFoldDB" id="A0A2A2EZI0"/>
<evidence type="ECO:0000313" key="3">
    <source>
        <dbReference type="Proteomes" id="UP000218896"/>
    </source>
</evidence>
<dbReference type="InterPro" id="IPR021973">
    <property type="entry name" value="SprA-related"/>
</dbReference>
<feature type="region of interest" description="Disordered" evidence="1">
    <location>
        <begin position="232"/>
        <end position="301"/>
    </location>
</feature>
<organism evidence="2 3">
    <name type="scientific">Halovibrio salipaludis</name>
    <dbReference type="NCBI Taxonomy" id="2032626"/>
    <lineage>
        <taxon>Bacteria</taxon>
        <taxon>Pseudomonadati</taxon>
        <taxon>Pseudomonadota</taxon>
        <taxon>Gammaproteobacteria</taxon>
        <taxon>Oceanospirillales</taxon>
        <taxon>Halomonadaceae</taxon>
        <taxon>Halovibrio</taxon>
    </lineage>
</organism>
<comment type="caution">
    <text evidence="2">The sequence shown here is derived from an EMBL/GenBank/DDBJ whole genome shotgun (WGS) entry which is preliminary data.</text>
</comment>